<evidence type="ECO:0000256" key="2">
    <source>
        <dbReference type="SAM" id="SignalP"/>
    </source>
</evidence>
<organism evidence="3 4">
    <name type="scientific">Mesorhabditis belari</name>
    <dbReference type="NCBI Taxonomy" id="2138241"/>
    <lineage>
        <taxon>Eukaryota</taxon>
        <taxon>Metazoa</taxon>
        <taxon>Ecdysozoa</taxon>
        <taxon>Nematoda</taxon>
        <taxon>Chromadorea</taxon>
        <taxon>Rhabditida</taxon>
        <taxon>Rhabditina</taxon>
        <taxon>Rhabditomorpha</taxon>
        <taxon>Rhabditoidea</taxon>
        <taxon>Rhabditidae</taxon>
        <taxon>Mesorhabditinae</taxon>
        <taxon>Mesorhabditis</taxon>
    </lineage>
</organism>
<feature type="chain" id="PRO_5042065529" evidence="2">
    <location>
        <begin position="27"/>
        <end position="88"/>
    </location>
</feature>
<proteinExistence type="predicted"/>
<dbReference type="AlphaFoldDB" id="A0AAF3EAY9"/>
<dbReference type="WBParaSite" id="MBELARI_LOCUS11093">
    <property type="protein sequence ID" value="MBELARI_LOCUS11093"/>
    <property type="gene ID" value="MBELARI_LOCUS11093"/>
</dbReference>
<keyword evidence="3" id="KW-1185">Reference proteome</keyword>
<feature type="signal peptide" evidence="2">
    <location>
        <begin position="1"/>
        <end position="26"/>
    </location>
</feature>
<name>A0AAF3EAY9_9BILA</name>
<reference evidence="4" key="1">
    <citation type="submission" date="2024-02" db="UniProtKB">
        <authorList>
            <consortium name="WormBaseParasite"/>
        </authorList>
    </citation>
    <scope>IDENTIFICATION</scope>
</reference>
<protein>
    <submittedName>
        <fullName evidence="4">Uncharacterized protein</fullName>
    </submittedName>
</protein>
<evidence type="ECO:0000313" key="3">
    <source>
        <dbReference type="Proteomes" id="UP000887575"/>
    </source>
</evidence>
<keyword evidence="2" id="KW-0732">Signal</keyword>
<dbReference type="Proteomes" id="UP000887575">
    <property type="component" value="Unassembled WGS sequence"/>
</dbReference>
<feature type="region of interest" description="Disordered" evidence="1">
    <location>
        <begin position="33"/>
        <end position="66"/>
    </location>
</feature>
<evidence type="ECO:0000256" key="1">
    <source>
        <dbReference type="SAM" id="MobiDB-lite"/>
    </source>
</evidence>
<accession>A0AAF3EAY9</accession>
<feature type="compositionally biased region" description="Low complexity" evidence="1">
    <location>
        <begin position="51"/>
        <end position="66"/>
    </location>
</feature>
<evidence type="ECO:0000313" key="4">
    <source>
        <dbReference type="WBParaSite" id="MBELARI_LOCUS11093"/>
    </source>
</evidence>
<sequence length="88" mass="9899">MGDRRSVTPILWVSLCILILCDIVQCGSEKELKKKISPNGPSFMKRTNTASSPSSSFSSSSDSSRFSANLPLSRALRYERIPYYFLQF</sequence>